<reference evidence="4" key="1">
    <citation type="journal article" date="2019" name="Int. J. Syst. Evol. Microbiol.">
        <title>The Global Catalogue of Microorganisms (GCM) 10K type strain sequencing project: providing services to taxonomists for standard genome sequencing and annotation.</title>
        <authorList>
            <consortium name="The Broad Institute Genomics Platform"/>
            <consortium name="The Broad Institute Genome Sequencing Center for Infectious Disease"/>
            <person name="Wu L."/>
            <person name="Ma J."/>
        </authorList>
    </citation>
    <scope>NUCLEOTIDE SEQUENCE [LARGE SCALE GENOMIC DNA]</scope>
    <source>
        <strain evidence="4">NBRC 12467</strain>
    </source>
</reference>
<dbReference type="InterPro" id="IPR009739">
    <property type="entry name" value="LprI-like_N"/>
</dbReference>
<name>A0AA37WAA7_9PROT</name>
<feature type="signal peptide" evidence="1">
    <location>
        <begin position="1"/>
        <end position="22"/>
    </location>
</feature>
<dbReference type="Pfam" id="PF07007">
    <property type="entry name" value="LprI"/>
    <property type="match status" value="1"/>
</dbReference>
<evidence type="ECO:0000259" key="2">
    <source>
        <dbReference type="Pfam" id="PF07007"/>
    </source>
</evidence>
<dbReference type="Gene3D" id="1.20.1270.180">
    <property type="match status" value="1"/>
</dbReference>
<sequence>MKFCYFSGCCITAALLLHPALAASPCDGTSTPDGKACERLHLSQAEAELDRYTEAAIHKMQAGTAPTQTLAHFHQAQAEWKQFRQEECNAVYSAWSDGTIRGTMELICATRLTEGRTYEIWYNWLTFPDSTPPLLPEPPLKRGR</sequence>
<comment type="caution">
    <text evidence="3">The sequence shown here is derived from an EMBL/GenBank/DDBJ whole genome shotgun (WGS) entry which is preliminary data.</text>
</comment>
<feature type="domain" description="Lysozyme inhibitor LprI-like N-terminal" evidence="2">
    <location>
        <begin position="27"/>
        <end position="119"/>
    </location>
</feature>
<protein>
    <recommendedName>
        <fullName evidence="2">Lysozyme inhibitor LprI-like N-terminal domain-containing protein</fullName>
    </recommendedName>
</protein>
<organism evidence="3 4">
    <name type="scientific">Gluconobacter sphaericus NBRC 12467</name>
    <dbReference type="NCBI Taxonomy" id="1307951"/>
    <lineage>
        <taxon>Bacteria</taxon>
        <taxon>Pseudomonadati</taxon>
        <taxon>Pseudomonadota</taxon>
        <taxon>Alphaproteobacteria</taxon>
        <taxon>Acetobacterales</taxon>
        <taxon>Acetobacteraceae</taxon>
        <taxon>Gluconobacter</taxon>
    </lineage>
</organism>
<dbReference type="EMBL" id="BSNZ01000003">
    <property type="protein sequence ID" value="GLQ83468.1"/>
    <property type="molecule type" value="Genomic_DNA"/>
</dbReference>
<dbReference type="Proteomes" id="UP001156708">
    <property type="component" value="Unassembled WGS sequence"/>
</dbReference>
<feature type="chain" id="PRO_5041248140" description="Lysozyme inhibitor LprI-like N-terminal domain-containing protein" evidence="1">
    <location>
        <begin position="23"/>
        <end position="144"/>
    </location>
</feature>
<keyword evidence="1" id="KW-0732">Signal</keyword>
<gene>
    <name evidence="3" type="ORF">GCM10007872_03760</name>
</gene>
<accession>A0AA37WAA7</accession>
<proteinExistence type="predicted"/>
<evidence type="ECO:0000313" key="3">
    <source>
        <dbReference type="EMBL" id="GLQ83468.1"/>
    </source>
</evidence>
<evidence type="ECO:0000313" key="4">
    <source>
        <dbReference type="Proteomes" id="UP001156708"/>
    </source>
</evidence>
<dbReference type="RefSeq" id="WP_141349645.1">
    <property type="nucleotide sequence ID" value="NZ_BARA01000024.1"/>
</dbReference>
<dbReference type="AlphaFoldDB" id="A0AA37WAA7"/>
<evidence type="ECO:0000256" key="1">
    <source>
        <dbReference type="SAM" id="SignalP"/>
    </source>
</evidence>
<keyword evidence="4" id="KW-1185">Reference proteome</keyword>